<sequence>MKVSIILAALVGSALAAPAPAPAPAPQDIDFDAIIAEIAAADVDLPLGPSVTTTSESVPVIAPSTADIIEDLNLDSTSSRRLKSRSLAARAACSPQTSKNTDQTLGSLGPEEWKAAIALKHPATNPATVDSYKKVFDGWIGSIKQKGYRGTKTFATYDINACKAECDKKPYCLAFNLFAERDPAVNPGVGCEDPASLTNYKCTLYSLPFTTTEAADNLGQWRNKFRVVIGASVGYVKPFAPADPPGYEQYGPILDKAINAPLLPVASLPPGAPTKYQNTLADRTSYPTTTVPLDYYDPGVCAVACDETAAYKSRHPDSEGWYKSVASFNFYILVENGKAQGFTCQCYSSVWDPVYAVNGGNAAGTIKVANAVLYKKIVQPAGPALKKTP</sequence>
<reference evidence="2 3" key="1">
    <citation type="submission" date="2013-05" db="EMBL/GenBank/DDBJ databases">
        <title>Drechslerella stenobrocha genome reveals carnivorous origination and mechanical trapping mechanism of predatory fungi.</title>
        <authorList>
            <person name="Liu X."/>
            <person name="Zhang W."/>
            <person name="Liu K."/>
        </authorList>
    </citation>
    <scope>NUCLEOTIDE SEQUENCE [LARGE SCALE GENOMIC DNA]</scope>
    <source>
        <strain evidence="2 3">248</strain>
    </source>
</reference>
<dbReference type="PANTHER" id="PTHR36578">
    <property type="entry name" value="CHROMOSOME 15, WHOLE GENOME SHOTGUN SEQUENCE"/>
    <property type="match status" value="1"/>
</dbReference>
<dbReference type="EMBL" id="KI966410">
    <property type="protein sequence ID" value="EWC47481.1"/>
    <property type="molecule type" value="Genomic_DNA"/>
</dbReference>
<dbReference type="AlphaFoldDB" id="W7HTN8"/>
<evidence type="ECO:0000256" key="1">
    <source>
        <dbReference type="SAM" id="SignalP"/>
    </source>
</evidence>
<keyword evidence="1" id="KW-0732">Signal</keyword>
<gene>
    <name evidence="2" type="ORF">DRE_00449</name>
</gene>
<keyword evidence="3" id="KW-1185">Reference proteome</keyword>
<dbReference type="OrthoDB" id="271448at2759"/>
<proteinExistence type="predicted"/>
<name>W7HTN8_9PEZI</name>
<accession>W7HTN8</accession>
<organism evidence="2 3">
    <name type="scientific">Drechslerella stenobrocha 248</name>
    <dbReference type="NCBI Taxonomy" id="1043628"/>
    <lineage>
        <taxon>Eukaryota</taxon>
        <taxon>Fungi</taxon>
        <taxon>Dikarya</taxon>
        <taxon>Ascomycota</taxon>
        <taxon>Pezizomycotina</taxon>
        <taxon>Orbiliomycetes</taxon>
        <taxon>Orbiliales</taxon>
        <taxon>Orbiliaceae</taxon>
        <taxon>Drechslerella</taxon>
    </lineage>
</organism>
<protein>
    <recommendedName>
        <fullName evidence="4">Apple domain-containing protein</fullName>
    </recommendedName>
</protein>
<evidence type="ECO:0000313" key="3">
    <source>
        <dbReference type="Proteomes" id="UP000024837"/>
    </source>
</evidence>
<dbReference type="Proteomes" id="UP000024837">
    <property type="component" value="Unassembled WGS sequence"/>
</dbReference>
<feature type="chain" id="PRO_5004893477" description="Apple domain-containing protein" evidence="1">
    <location>
        <begin position="17"/>
        <end position="389"/>
    </location>
</feature>
<dbReference type="HOGENOM" id="CLU_022878_0_0_1"/>
<evidence type="ECO:0000313" key="2">
    <source>
        <dbReference type="EMBL" id="EWC47481.1"/>
    </source>
</evidence>
<dbReference type="PANTHER" id="PTHR36578:SF1">
    <property type="entry name" value="APPLE DOMAIN-CONTAINING PROTEIN"/>
    <property type="match status" value="1"/>
</dbReference>
<evidence type="ECO:0008006" key="4">
    <source>
        <dbReference type="Google" id="ProtNLM"/>
    </source>
</evidence>
<feature type="signal peptide" evidence="1">
    <location>
        <begin position="1"/>
        <end position="16"/>
    </location>
</feature>